<sequence length="179" mass="21705">MTQHMMNKVRKEMSYMVDDLYNEFEQTRRLHIENIIADVNEILRKERMKNNQKIEKLKKEKTESLHTQKAKLQMKNLTNVMYLLCLEKLRCNLEKQEIQNHYEKKLCNMQNLTTNLKKMLNRAEETIETYQNDNKLLKDKYDNINEEFHKFVTFVFNSLPKQTEFVLPFESICSQTTNE</sequence>
<evidence type="ECO:0000256" key="1">
    <source>
        <dbReference type="SAM" id="Coils"/>
    </source>
</evidence>
<protein>
    <submittedName>
        <fullName evidence="3">Uncharacterized protein LOC107071581</fullName>
    </submittedName>
</protein>
<evidence type="ECO:0000313" key="3">
    <source>
        <dbReference type="RefSeq" id="XP_015186186.1"/>
    </source>
</evidence>
<dbReference type="Proteomes" id="UP000694924">
    <property type="component" value="Unplaced"/>
</dbReference>
<proteinExistence type="predicted"/>
<dbReference type="RefSeq" id="XP_015186186.1">
    <property type="nucleotide sequence ID" value="XM_015330700.1"/>
</dbReference>
<dbReference type="GeneID" id="107071581"/>
<accession>A0ABM1J149</accession>
<name>A0ABM1J149_POLDO</name>
<keyword evidence="2" id="KW-1185">Reference proteome</keyword>
<evidence type="ECO:0000313" key="2">
    <source>
        <dbReference type="Proteomes" id="UP000694924"/>
    </source>
</evidence>
<reference evidence="3" key="1">
    <citation type="submission" date="2025-08" db="UniProtKB">
        <authorList>
            <consortium name="RefSeq"/>
        </authorList>
    </citation>
    <scope>IDENTIFICATION</scope>
    <source>
        <tissue evidence="3">Whole body</tissue>
    </source>
</reference>
<gene>
    <name evidence="3" type="primary">LOC107071581</name>
</gene>
<feature type="coiled-coil region" evidence="1">
    <location>
        <begin position="102"/>
        <end position="147"/>
    </location>
</feature>
<organism evidence="2 3">
    <name type="scientific">Polistes dominula</name>
    <name type="common">European paper wasp</name>
    <name type="synonym">Vespa dominula</name>
    <dbReference type="NCBI Taxonomy" id="743375"/>
    <lineage>
        <taxon>Eukaryota</taxon>
        <taxon>Metazoa</taxon>
        <taxon>Ecdysozoa</taxon>
        <taxon>Arthropoda</taxon>
        <taxon>Hexapoda</taxon>
        <taxon>Insecta</taxon>
        <taxon>Pterygota</taxon>
        <taxon>Neoptera</taxon>
        <taxon>Endopterygota</taxon>
        <taxon>Hymenoptera</taxon>
        <taxon>Apocrita</taxon>
        <taxon>Aculeata</taxon>
        <taxon>Vespoidea</taxon>
        <taxon>Vespidae</taxon>
        <taxon>Polistinae</taxon>
        <taxon>Polistini</taxon>
        <taxon>Polistes</taxon>
    </lineage>
</organism>
<keyword evidence="1" id="KW-0175">Coiled coil</keyword>